<evidence type="ECO:0000313" key="1">
    <source>
        <dbReference type="EMBL" id="GBO04982.1"/>
    </source>
</evidence>
<reference evidence="1 2" key="1">
    <citation type="journal article" date="2019" name="Sci. Rep.">
        <title>Orb-weaving spider Araneus ventricosus genome elucidates the spidroin gene catalogue.</title>
        <authorList>
            <person name="Kono N."/>
            <person name="Nakamura H."/>
            <person name="Ohtoshi R."/>
            <person name="Moran D.A.P."/>
            <person name="Shinohara A."/>
            <person name="Yoshida Y."/>
            <person name="Fujiwara M."/>
            <person name="Mori M."/>
            <person name="Tomita M."/>
            <person name="Arakawa K."/>
        </authorList>
    </citation>
    <scope>NUCLEOTIDE SEQUENCE [LARGE SCALE GENOMIC DNA]</scope>
</reference>
<proteinExistence type="predicted"/>
<sequence length="99" mass="10943">MPDFCPLMWALRVGAMQSFAAAEALLRCLVAMPGFYTLMQALRYAGFCAAMALRPCSLWASALRQALSSLCQASWFMLETTHSYDNGSCADFCFSYAEL</sequence>
<dbReference type="AlphaFoldDB" id="A0A4Y2TXA2"/>
<accession>A0A4Y2TXA2</accession>
<dbReference type="EMBL" id="BGPR01031756">
    <property type="protein sequence ID" value="GBO04982.1"/>
    <property type="molecule type" value="Genomic_DNA"/>
</dbReference>
<protein>
    <submittedName>
        <fullName evidence="1">Uncharacterized protein</fullName>
    </submittedName>
</protein>
<gene>
    <name evidence="1" type="ORF">AVEN_25439_1</name>
</gene>
<dbReference type="Proteomes" id="UP000499080">
    <property type="component" value="Unassembled WGS sequence"/>
</dbReference>
<keyword evidence="2" id="KW-1185">Reference proteome</keyword>
<evidence type="ECO:0000313" key="2">
    <source>
        <dbReference type="Proteomes" id="UP000499080"/>
    </source>
</evidence>
<organism evidence="1 2">
    <name type="scientific">Araneus ventricosus</name>
    <name type="common">Orbweaver spider</name>
    <name type="synonym">Epeira ventricosa</name>
    <dbReference type="NCBI Taxonomy" id="182803"/>
    <lineage>
        <taxon>Eukaryota</taxon>
        <taxon>Metazoa</taxon>
        <taxon>Ecdysozoa</taxon>
        <taxon>Arthropoda</taxon>
        <taxon>Chelicerata</taxon>
        <taxon>Arachnida</taxon>
        <taxon>Araneae</taxon>
        <taxon>Araneomorphae</taxon>
        <taxon>Entelegynae</taxon>
        <taxon>Araneoidea</taxon>
        <taxon>Araneidae</taxon>
        <taxon>Araneus</taxon>
    </lineage>
</organism>
<comment type="caution">
    <text evidence="1">The sequence shown here is derived from an EMBL/GenBank/DDBJ whole genome shotgun (WGS) entry which is preliminary data.</text>
</comment>
<name>A0A4Y2TXA2_ARAVE</name>